<evidence type="ECO:0000313" key="2">
    <source>
        <dbReference type="EMBL" id="HJF40619.1"/>
    </source>
</evidence>
<organism evidence="2 3">
    <name type="scientific">Thomasclavelia spiroformis</name>
    <dbReference type="NCBI Taxonomy" id="29348"/>
    <lineage>
        <taxon>Bacteria</taxon>
        <taxon>Bacillati</taxon>
        <taxon>Bacillota</taxon>
        <taxon>Erysipelotrichia</taxon>
        <taxon>Erysipelotrichales</taxon>
        <taxon>Coprobacillaceae</taxon>
        <taxon>Thomasclavelia</taxon>
    </lineage>
</organism>
<feature type="transmembrane region" description="Helical" evidence="1">
    <location>
        <begin position="234"/>
        <end position="252"/>
    </location>
</feature>
<feature type="transmembrane region" description="Helical" evidence="1">
    <location>
        <begin position="32"/>
        <end position="61"/>
    </location>
</feature>
<evidence type="ECO:0000313" key="3">
    <source>
        <dbReference type="Proteomes" id="UP000749320"/>
    </source>
</evidence>
<sequence length="277" mass="32069">MNYACDFARPDIFLVYIAIVCMYLIARSKFLFLVPFLVVIGMLIHEGFICFFMPIIGIAFLISCTRKKKVFPVIWFAVTIILCLLTLVLVFKYGKTNVTDVDRLFELMQNKIDIGLNSNMVNFEFGEMKQDLWSISFNELSAYTTWLELIFYAVIFLPIYYIYFKVVGGNSYIVSNVFLRILNIIAPFSGLLMIIVGVDYGRWFSLSITACCIHLFYFVMTYDIDIFESLKIQDIGKVLTSFFSIVLVYMAIGPMGDIHEHFDFLVSLNNLVTLFWQ</sequence>
<proteinExistence type="predicted"/>
<feature type="transmembrane region" description="Helical" evidence="1">
    <location>
        <begin position="203"/>
        <end position="222"/>
    </location>
</feature>
<feature type="transmembrane region" description="Helical" evidence="1">
    <location>
        <begin position="176"/>
        <end position="197"/>
    </location>
</feature>
<reference evidence="2" key="1">
    <citation type="journal article" date="2021" name="PeerJ">
        <title>Extensive microbial diversity within the chicken gut microbiome revealed by metagenomics and culture.</title>
        <authorList>
            <person name="Gilroy R."/>
            <person name="Ravi A."/>
            <person name="Getino M."/>
            <person name="Pursley I."/>
            <person name="Horton D.L."/>
            <person name="Alikhan N.F."/>
            <person name="Baker D."/>
            <person name="Gharbi K."/>
            <person name="Hall N."/>
            <person name="Watson M."/>
            <person name="Adriaenssens E.M."/>
            <person name="Foster-Nyarko E."/>
            <person name="Jarju S."/>
            <person name="Secka A."/>
            <person name="Antonio M."/>
            <person name="Oren A."/>
            <person name="Chaudhuri R.R."/>
            <person name="La Ragione R."/>
            <person name="Hildebrand F."/>
            <person name="Pallen M.J."/>
        </authorList>
    </citation>
    <scope>NUCLEOTIDE SEQUENCE</scope>
    <source>
        <strain evidence="2">CHK193-16274</strain>
    </source>
</reference>
<feature type="transmembrane region" description="Helical" evidence="1">
    <location>
        <begin position="7"/>
        <end position="26"/>
    </location>
</feature>
<keyword evidence="1" id="KW-0472">Membrane</keyword>
<feature type="transmembrane region" description="Helical" evidence="1">
    <location>
        <begin position="73"/>
        <end position="94"/>
    </location>
</feature>
<dbReference type="Proteomes" id="UP000749320">
    <property type="component" value="Unassembled WGS sequence"/>
</dbReference>
<name>A0A921GDN2_9FIRM</name>
<dbReference type="AlphaFoldDB" id="A0A921GDN2"/>
<gene>
    <name evidence="2" type="ORF">K8V91_06820</name>
</gene>
<feature type="transmembrane region" description="Helical" evidence="1">
    <location>
        <begin position="143"/>
        <end position="164"/>
    </location>
</feature>
<dbReference type="EMBL" id="DYWV01000226">
    <property type="protein sequence ID" value="HJF40619.1"/>
    <property type="molecule type" value="Genomic_DNA"/>
</dbReference>
<keyword evidence="1" id="KW-1133">Transmembrane helix</keyword>
<comment type="caution">
    <text evidence="2">The sequence shown here is derived from an EMBL/GenBank/DDBJ whole genome shotgun (WGS) entry which is preliminary data.</text>
</comment>
<accession>A0A921GDN2</accession>
<keyword evidence="1" id="KW-0812">Transmembrane</keyword>
<protein>
    <submittedName>
        <fullName evidence="2">Uncharacterized protein</fullName>
    </submittedName>
</protein>
<reference evidence="2" key="2">
    <citation type="submission" date="2021-09" db="EMBL/GenBank/DDBJ databases">
        <authorList>
            <person name="Gilroy R."/>
        </authorList>
    </citation>
    <scope>NUCLEOTIDE SEQUENCE</scope>
    <source>
        <strain evidence="2">CHK193-16274</strain>
    </source>
</reference>
<evidence type="ECO:0000256" key="1">
    <source>
        <dbReference type="SAM" id="Phobius"/>
    </source>
</evidence>